<name>A0ABT8NEF3_9BACL</name>
<comment type="caution">
    <text evidence="1">The sequence shown here is derived from an EMBL/GenBank/DDBJ whole genome shotgun (WGS) entry which is preliminary data.</text>
</comment>
<accession>A0ABT8NEF3</accession>
<evidence type="ECO:0000313" key="2">
    <source>
        <dbReference type="Proteomes" id="UP001172142"/>
    </source>
</evidence>
<sequence>MDPNIISGEDKVLRVMSECGLDGDYHVKKTIMETGLYSLYLLSSNDRSRVGDQVLFMEHLPAQRPSAHFLAIEVKKASTTNEWIKEIREAVEKHVSQKP</sequence>
<organism evidence="1 2">
    <name type="scientific">Planococcus shenhongbingii</name>
    <dbReference type="NCBI Taxonomy" id="3058398"/>
    <lineage>
        <taxon>Bacteria</taxon>
        <taxon>Bacillati</taxon>
        <taxon>Bacillota</taxon>
        <taxon>Bacilli</taxon>
        <taxon>Bacillales</taxon>
        <taxon>Caryophanaceae</taxon>
        <taxon>Planococcus</taxon>
    </lineage>
</organism>
<proteinExistence type="predicted"/>
<gene>
    <name evidence="1" type="ORF">QWY13_12370</name>
</gene>
<dbReference type="RefSeq" id="WP_301856862.1">
    <property type="nucleotide sequence ID" value="NZ_JAUJWU010000003.1"/>
</dbReference>
<reference evidence="1 2" key="1">
    <citation type="submission" date="2023-07" db="EMBL/GenBank/DDBJ databases">
        <title>Novel species in genus Planococcus.</title>
        <authorList>
            <person name="Ning S."/>
        </authorList>
    </citation>
    <scope>NUCLEOTIDE SEQUENCE [LARGE SCALE GENOMIC DNA]</scope>
    <source>
        <strain evidence="1 2">N017</strain>
    </source>
</reference>
<keyword evidence="2" id="KW-1185">Reference proteome</keyword>
<evidence type="ECO:0000313" key="1">
    <source>
        <dbReference type="EMBL" id="MDN7246282.1"/>
    </source>
</evidence>
<dbReference type="Proteomes" id="UP001172142">
    <property type="component" value="Unassembled WGS sequence"/>
</dbReference>
<dbReference type="EMBL" id="JAUJWU010000003">
    <property type="protein sequence ID" value="MDN7246282.1"/>
    <property type="molecule type" value="Genomic_DNA"/>
</dbReference>
<protein>
    <submittedName>
        <fullName evidence="1">Uncharacterized protein</fullName>
    </submittedName>
</protein>